<keyword evidence="1" id="KW-0812">Transmembrane</keyword>
<keyword evidence="3" id="KW-1185">Reference proteome</keyword>
<keyword evidence="1" id="KW-0472">Membrane</keyword>
<feature type="transmembrane region" description="Helical" evidence="1">
    <location>
        <begin position="88"/>
        <end position="106"/>
    </location>
</feature>
<feature type="transmembrane region" description="Helical" evidence="1">
    <location>
        <begin position="137"/>
        <end position="155"/>
    </location>
</feature>
<keyword evidence="1" id="KW-1133">Transmembrane helix</keyword>
<dbReference type="OrthoDB" id="671232at2"/>
<accession>A0A1C4BCB4</accession>
<dbReference type="EMBL" id="FMAR01000003">
    <property type="protein sequence ID" value="SCC04497.1"/>
    <property type="molecule type" value="Genomic_DNA"/>
</dbReference>
<dbReference type="AlphaFoldDB" id="A0A1C4BCB4"/>
<evidence type="ECO:0000313" key="3">
    <source>
        <dbReference type="Proteomes" id="UP000242818"/>
    </source>
</evidence>
<protein>
    <submittedName>
        <fullName evidence="2">Predicted membrane protein</fullName>
    </submittedName>
</protein>
<dbReference type="STRING" id="1335309.GA0116948_10333"/>
<evidence type="ECO:0000256" key="1">
    <source>
        <dbReference type="SAM" id="Phobius"/>
    </source>
</evidence>
<name>A0A1C4BCB4_9BACT</name>
<feature type="transmembrane region" description="Helical" evidence="1">
    <location>
        <begin position="6"/>
        <end position="30"/>
    </location>
</feature>
<feature type="transmembrane region" description="Helical" evidence="1">
    <location>
        <begin position="60"/>
        <end position="82"/>
    </location>
</feature>
<organism evidence="2 3">
    <name type="scientific">Chitinophaga costaii</name>
    <dbReference type="NCBI Taxonomy" id="1335309"/>
    <lineage>
        <taxon>Bacteria</taxon>
        <taxon>Pseudomonadati</taxon>
        <taxon>Bacteroidota</taxon>
        <taxon>Chitinophagia</taxon>
        <taxon>Chitinophagales</taxon>
        <taxon>Chitinophagaceae</taxon>
        <taxon>Chitinophaga</taxon>
    </lineage>
</organism>
<dbReference type="RefSeq" id="WP_089709660.1">
    <property type="nucleotide sequence ID" value="NZ_FMAR01000003.1"/>
</dbReference>
<sequence>MNTLYFYPAILTLHLAGLTLMAGTTLIEFVGYRTYWKLSENDKDQASGVLQLLSKLARPIGIGAALLILTGICMMALTHGVFGEQTWFRVKFGLVIILIANSLFFGRRQGNALIKTTQVTEPGTAIKIMSIKRNLKIFHVLQLLIFFTIVLFSVFKFN</sequence>
<evidence type="ECO:0000313" key="2">
    <source>
        <dbReference type="EMBL" id="SCC04497.1"/>
    </source>
</evidence>
<gene>
    <name evidence="2" type="ORF">GA0116948_10333</name>
</gene>
<proteinExistence type="predicted"/>
<reference evidence="2 3" key="1">
    <citation type="submission" date="2016-08" db="EMBL/GenBank/DDBJ databases">
        <authorList>
            <person name="Seilhamer J.J."/>
        </authorList>
    </citation>
    <scope>NUCLEOTIDE SEQUENCE [LARGE SCALE GENOMIC DNA]</scope>
    <source>
        <strain evidence="2 3">A37T2</strain>
    </source>
</reference>
<dbReference type="Proteomes" id="UP000242818">
    <property type="component" value="Unassembled WGS sequence"/>
</dbReference>